<dbReference type="GO" id="GO:0000226">
    <property type="term" value="P:microtubule cytoskeleton organization"/>
    <property type="evidence" value="ECO:0007669"/>
    <property type="project" value="TreeGrafter"/>
</dbReference>
<keyword evidence="4" id="KW-0723">Serine/threonine-protein kinase</keyword>
<evidence type="ECO:0000313" key="7">
    <source>
        <dbReference type="EMBL" id="KAF7731628.1"/>
    </source>
</evidence>
<name>A0A8H7BUW8_9FUNG</name>
<comment type="similarity">
    <text evidence="4">Belongs to the protein kinase superfamily.</text>
</comment>
<keyword evidence="2 3" id="KW-0067">ATP-binding</keyword>
<accession>A0A8H7BUW8</accession>
<keyword evidence="8" id="KW-1185">Reference proteome</keyword>
<dbReference type="GO" id="GO:0005524">
    <property type="term" value="F:ATP binding"/>
    <property type="evidence" value="ECO:0007669"/>
    <property type="project" value="UniProtKB-UniRule"/>
</dbReference>
<organism evidence="7 8">
    <name type="scientific">Apophysomyces ossiformis</name>
    <dbReference type="NCBI Taxonomy" id="679940"/>
    <lineage>
        <taxon>Eukaryota</taxon>
        <taxon>Fungi</taxon>
        <taxon>Fungi incertae sedis</taxon>
        <taxon>Mucoromycota</taxon>
        <taxon>Mucoromycotina</taxon>
        <taxon>Mucoromycetes</taxon>
        <taxon>Mucorales</taxon>
        <taxon>Mucorineae</taxon>
        <taxon>Mucoraceae</taxon>
        <taxon>Apophysomyces</taxon>
    </lineage>
</organism>
<dbReference type="InterPro" id="IPR008271">
    <property type="entry name" value="Ser/Thr_kinase_AS"/>
</dbReference>
<sequence>MLPKTFDYIPAFEKPQLHIDTNYHATPQLITSPVCAKPPSLSPSSSTSSPTVSPTDSLKAHHRLTRRVLDSPQVTAQSWDHIQSPAASFLAAFAAPSPPKHEEDGDEIDDYILGSIIGVGGFSTVRQGYRVTDGQKVAVKVVKHCVQDDSCYEDPRLERELTIWKSLKHPNIVQVQKVIETDHSTMVVCDYCPRNLLSKTQLRETEARQVFIELCQAVQYLHNKARVCHKDLKLENVLLDQEDHVKLCDFGLAVYQQPTGSCRKDSATDETAGGSLAYAAPEQIQSPNALCCPKTDIWSLGVILYALITGRLPFVDDYELRLQNKIVSGQFEMPSVSVELQQLLSHCLDTNPSTRYTIDQVLQSPWFAV</sequence>
<feature type="binding site" evidence="3">
    <location>
        <position position="140"/>
    </location>
    <ligand>
        <name>ATP</name>
        <dbReference type="ChEBI" id="CHEBI:30616"/>
    </ligand>
</feature>
<keyword evidence="4" id="KW-0808">Transferase</keyword>
<evidence type="ECO:0000313" key="8">
    <source>
        <dbReference type="Proteomes" id="UP000605846"/>
    </source>
</evidence>
<dbReference type="GO" id="GO:0005737">
    <property type="term" value="C:cytoplasm"/>
    <property type="evidence" value="ECO:0007669"/>
    <property type="project" value="TreeGrafter"/>
</dbReference>
<dbReference type="Gene3D" id="1.10.510.10">
    <property type="entry name" value="Transferase(Phosphotransferase) domain 1"/>
    <property type="match status" value="1"/>
</dbReference>
<gene>
    <name evidence="7" type="ORF">EC973_008797</name>
</gene>
<dbReference type="PROSITE" id="PS00108">
    <property type="entry name" value="PROTEIN_KINASE_ST"/>
    <property type="match status" value="1"/>
</dbReference>
<evidence type="ECO:0000256" key="5">
    <source>
        <dbReference type="SAM" id="MobiDB-lite"/>
    </source>
</evidence>
<evidence type="ECO:0000256" key="4">
    <source>
        <dbReference type="RuleBase" id="RU000304"/>
    </source>
</evidence>
<evidence type="ECO:0000256" key="1">
    <source>
        <dbReference type="ARBA" id="ARBA00022741"/>
    </source>
</evidence>
<keyword evidence="1 3" id="KW-0547">Nucleotide-binding</keyword>
<feature type="region of interest" description="Disordered" evidence="5">
    <location>
        <begin position="34"/>
        <end position="58"/>
    </location>
</feature>
<dbReference type="FunFam" id="1.10.510.10:FF:000571">
    <property type="entry name" value="Maternal embryonic leucine zipper kinase"/>
    <property type="match status" value="1"/>
</dbReference>
<dbReference type="EMBL" id="JABAYA010000008">
    <property type="protein sequence ID" value="KAF7731628.1"/>
    <property type="molecule type" value="Genomic_DNA"/>
</dbReference>
<dbReference type="PROSITE" id="PS00107">
    <property type="entry name" value="PROTEIN_KINASE_ATP"/>
    <property type="match status" value="1"/>
</dbReference>
<dbReference type="Proteomes" id="UP000605846">
    <property type="component" value="Unassembled WGS sequence"/>
</dbReference>
<feature type="domain" description="Protein kinase" evidence="6">
    <location>
        <begin position="111"/>
        <end position="367"/>
    </location>
</feature>
<dbReference type="SMART" id="SM00220">
    <property type="entry name" value="S_TKc"/>
    <property type="match status" value="1"/>
</dbReference>
<dbReference type="OrthoDB" id="4062651at2759"/>
<dbReference type="InterPro" id="IPR000719">
    <property type="entry name" value="Prot_kinase_dom"/>
</dbReference>
<protein>
    <recommendedName>
        <fullName evidence="6">Protein kinase domain-containing protein</fullName>
    </recommendedName>
</protein>
<dbReference type="PROSITE" id="PS50011">
    <property type="entry name" value="PROTEIN_KINASE_DOM"/>
    <property type="match status" value="1"/>
</dbReference>
<evidence type="ECO:0000256" key="2">
    <source>
        <dbReference type="ARBA" id="ARBA00022840"/>
    </source>
</evidence>
<evidence type="ECO:0000259" key="6">
    <source>
        <dbReference type="PROSITE" id="PS50011"/>
    </source>
</evidence>
<dbReference type="GO" id="GO:0004674">
    <property type="term" value="F:protein serine/threonine kinase activity"/>
    <property type="evidence" value="ECO:0007669"/>
    <property type="project" value="UniProtKB-KW"/>
</dbReference>
<dbReference type="InterPro" id="IPR017441">
    <property type="entry name" value="Protein_kinase_ATP_BS"/>
</dbReference>
<evidence type="ECO:0000256" key="3">
    <source>
        <dbReference type="PROSITE-ProRule" id="PRU10141"/>
    </source>
</evidence>
<keyword evidence="4" id="KW-0418">Kinase</keyword>
<dbReference type="PANTHER" id="PTHR24346">
    <property type="entry name" value="MAP/MICROTUBULE AFFINITY-REGULATING KINASE"/>
    <property type="match status" value="1"/>
</dbReference>
<dbReference type="InterPro" id="IPR011009">
    <property type="entry name" value="Kinase-like_dom_sf"/>
</dbReference>
<feature type="compositionally biased region" description="Low complexity" evidence="5">
    <location>
        <begin position="38"/>
        <end position="57"/>
    </location>
</feature>
<dbReference type="Pfam" id="PF00069">
    <property type="entry name" value="Pkinase"/>
    <property type="match status" value="1"/>
</dbReference>
<dbReference type="AlphaFoldDB" id="A0A8H7BUW8"/>
<dbReference type="GO" id="GO:0035556">
    <property type="term" value="P:intracellular signal transduction"/>
    <property type="evidence" value="ECO:0007669"/>
    <property type="project" value="TreeGrafter"/>
</dbReference>
<comment type="caution">
    <text evidence="7">The sequence shown here is derived from an EMBL/GenBank/DDBJ whole genome shotgun (WGS) entry which is preliminary data.</text>
</comment>
<reference evidence="7" key="1">
    <citation type="submission" date="2020-01" db="EMBL/GenBank/DDBJ databases">
        <title>Genome Sequencing of Three Apophysomyces-Like Fungal Strains Confirms a Novel Fungal Genus in the Mucoromycota with divergent Burkholderia-like Endosymbiotic Bacteria.</title>
        <authorList>
            <person name="Stajich J.E."/>
            <person name="Macias A.M."/>
            <person name="Carter-House D."/>
            <person name="Lovett B."/>
            <person name="Kasson L.R."/>
            <person name="Berry K."/>
            <person name="Grigoriev I."/>
            <person name="Chang Y."/>
            <person name="Spatafora J."/>
            <person name="Kasson M.T."/>
        </authorList>
    </citation>
    <scope>NUCLEOTIDE SEQUENCE</scope>
    <source>
        <strain evidence="7">NRRL A-21654</strain>
    </source>
</reference>
<dbReference type="PANTHER" id="PTHR24346:SF76">
    <property type="entry name" value="NON-SPECIFIC SERINE_THREONINE PROTEIN KINASE"/>
    <property type="match status" value="1"/>
</dbReference>
<dbReference type="SUPFAM" id="SSF56112">
    <property type="entry name" value="Protein kinase-like (PK-like)"/>
    <property type="match status" value="1"/>
</dbReference>
<proteinExistence type="inferred from homology"/>